<name>A0ACC2XLW5_9TREE</name>
<evidence type="ECO:0000313" key="1">
    <source>
        <dbReference type="EMBL" id="KAJ9125034.1"/>
    </source>
</evidence>
<proteinExistence type="predicted"/>
<gene>
    <name evidence="1" type="ORF">QFC24_002968</name>
</gene>
<dbReference type="Proteomes" id="UP001234202">
    <property type="component" value="Unassembled WGS sequence"/>
</dbReference>
<keyword evidence="2" id="KW-1185">Reference proteome</keyword>
<protein>
    <submittedName>
        <fullName evidence="1">Uncharacterized protein</fullName>
    </submittedName>
</protein>
<accession>A0ACC2XLW5</accession>
<reference evidence="1" key="1">
    <citation type="submission" date="2023-04" db="EMBL/GenBank/DDBJ databases">
        <title>Draft Genome sequencing of Naganishia species isolated from polar environments using Oxford Nanopore Technology.</title>
        <authorList>
            <person name="Leo P."/>
            <person name="Venkateswaran K."/>
        </authorList>
    </citation>
    <scope>NUCLEOTIDE SEQUENCE</scope>
    <source>
        <strain evidence="1">DBVPG 5303</strain>
    </source>
</reference>
<evidence type="ECO:0000313" key="2">
    <source>
        <dbReference type="Proteomes" id="UP001234202"/>
    </source>
</evidence>
<comment type="caution">
    <text evidence="1">The sequence shown here is derived from an EMBL/GenBank/DDBJ whole genome shotgun (WGS) entry which is preliminary data.</text>
</comment>
<dbReference type="EMBL" id="JASBWV010000008">
    <property type="protein sequence ID" value="KAJ9125034.1"/>
    <property type="molecule type" value="Genomic_DNA"/>
</dbReference>
<sequence length="359" mass="38963">MAWLESMKALAKAQRLARQREAQGLPPQEFVLPPTSLTPTGKRRPKQPGSTVKKRKKDLLHHDSFDNDIPALPDSMDLVAGPSDSRLDAHLEAAPPDDLPSLPGYAMYPSNDVGSAHDTASAYYTADGEDRAYTHASDANYLDSHLSGQGSAHVDHVPQEYAALMTGAEAEAAGHADAHAPALQDPAYDPSAFGNDAAAQQAIQHGGTYTQHSYNAHYHDYTANLGTFGTLPLQTNTHYPLPAFQAFHDRATQQQQHLSPVSPYGTPGHGQFMLGGHDQEPRADLPPVPTAVARAKAANQKRKMMETMPGEKRKRGPAVKKLAADEGMPEWTDEQWEAERKKRKVSSIVTLGCEIACID</sequence>
<organism evidence="1 2">
    <name type="scientific">Naganishia onofrii</name>
    <dbReference type="NCBI Taxonomy" id="1851511"/>
    <lineage>
        <taxon>Eukaryota</taxon>
        <taxon>Fungi</taxon>
        <taxon>Dikarya</taxon>
        <taxon>Basidiomycota</taxon>
        <taxon>Agaricomycotina</taxon>
        <taxon>Tremellomycetes</taxon>
        <taxon>Filobasidiales</taxon>
        <taxon>Filobasidiaceae</taxon>
        <taxon>Naganishia</taxon>
    </lineage>
</organism>